<accession>A0ABV3DNJ5</accession>
<sequence length="117" mass="12661">MADTGFGSRSSWTFLTHHARVLRTVAAEPEIRVREIAARCELTDRAVQSILGDLERAGYLTRTRTGRRTTYEVTPGTRLRHPRDSAGSVADLLALPDTPARGPAGGPPEESDASAHP</sequence>
<protein>
    <submittedName>
        <fullName evidence="3">Helix-turn-helix domain-containing protein</fullName>
    </submittedName>
</protein>
<dbReference type="SUPFAM" id="SSF46785">
    <property type="entry name" value="Winged helix' DNA-binding domain"/>
    <property type="match status" value="1"/>
</dbReference>
<evidence type="ECO:0000313" key="4">
    <source>
        <dbReference type="Proteomes" id="UP001551482"/>
    </source>
</evidence>
<comment type="caution">
    <text evidence="3">The sequence shown here is derived from an EMBL/GenBank/DDBJ whole genome shotgun (WGS) entry which is preliminary data.</text>
</comment>
<evidence type="ECO:0000256" key="1">
    <source>
        <dbReference type="SAM" id="MobiDB-lite"/>
    </source>
</evidence>
<dbReference type="InterPro" id="IPR036390">
    <property type="entry name" value="WH_DNA-bd_sf"/>
</dbReference>
<dbReference type="RefSeq" id="WP_358359059.1">
    <property type="nucleotide sequence ID" value="NZ_JBEZFP010000085.1"/>
</dbReference>
<evidence type="ECO:0000259" key="2">
    <source>
        <dbReference type="Pfam" id="PF12802"/>
    </source>
</evidence>
<reference evidence="3 4" key="1">
    <citation type="submission" date="2024-06" db="EMBL/GenBank/DDBJ databases">
        <title>The Natural Products Discovery Center: Release of the First 8490 Sequenced Strains for Exploring Actinobacteria Biosynthetic Diversity.</title>
        <authorList>
            <person name="Kalkreuter E."/>
            <person name="Kautsar S.A."/>
            <person name="Yang D."/>
            <person name="Bader C.D."/>
            <person name="Teijaro C.N."/>
            <person name="Fluegel L."/>
            <person name="Davis C.M."/>
            <person name="Simpson J.R."/>
            <person name="Lauterbach L."/>
            <person name="Steele A.D."/>
            <person name="Gui C."/>
            <person name="Meng S."/>
            <person name="Li G."/>
            <person name="Viehrig K."/>
            <person name="Ye F."/>
            <person name="Su P."/>
            <person name="Kiefer A.F."/>
            <person name="Nichols A."/>
            <person name="Cepeda A.J."/>
            <person name="Yan W."/>
            <person name="Fan B."/>
            <person name="Jiang Y."/>
            <person name="Adhikari A."/>
            <person name="Zheng C.-J."/>
            <person name="Schuster L."/>
            <person name="Cowan T.M."/>
            <person name="Smanski M.J."/>
            <person name="Chevrette M.G."/>
            <person name="De Carvalho L.P.S."/>
            <person name="Shen B."/>
        </authorList>
    </citation>
    <scope>NUCLEOTIDE SEQUENCE [LARGE SCALE GENOMIC DNA]</scope>
    <source>
        <strain evidence="3 4">NPDC048946</strain>
    </source>
</reference>
<evidence type="ECO:0000313" key="3">
    <source>
        <dbReference type="EMBL" id="MEU8137325.1"/>
    </source>
</evidence>
<feature type="domain" description="HTH marR-type" evidence="2">
    <location>
        <begin position="18"/>
        <end position="66"/>
    </location>
</feature>
<dbReference type="Pfam" id="PF12802">
    <property type="entry name" value="MarR_2"/>
    <property type="match status" value="1"/>
</dbReference>
<dbReference type="Gene3D" id="1.10.10.10">
    <property type="entry name" value="Winged helix-like DNA-binding domain superfamily/Winged helix DNA-binding domain"/>
    <property type="match status" value="1"/>
</dbReference>
<dbReference type="EMBL" id="JBEZFP010000085">
    <property type="protein sequence ID" value="MEU8137325.1"/>
    <property type="molecule type" value="Genomic_DNA"/>
</dbReference>
<name>A0ABV3DNJ5_9ACTN</name>
<gene>
    <name evidence="3" type="ORF">AB0C36_27905</name>
</gene>
<proteinExistence type="predicted"/>
<dbReference type="InterPro" id="IPR036388">
    <property type="entry name" value="WH-like_DNA-bd_sf"/>
</dbReference>
<keyword evidence="4" id="KW-1185">Reference proteome</keyword>
<organism evidence="3 4">
    <name type="scientific">Streptodolium elevatio</name>
    <dbReference type="NCBI Taxonomy" id="3157996"/>
    <lineage>
        <taxon>Bacteria</taxon>
        <taxon>Bacillati</taxon>
        <taxon>Actinomycetota</taxon>
        <taxon>Actinomycetes</taxon>
        <taxon>Kitasatosporales</taxon>
        <taxon>Streptomycetaceae</taxon>
        <taxon>Streptodolium</taxon>
    </lineage>
</organism>
<dbReference type="InterPro" id="IPR000835">
    <property type="entry name" value="HTH_MarR-typ"/>
</dbReference>
<feature type="region of interest" description="Disordered" evidence="1">
    <location>
        <begin position="69"/>
        <end position="117"/>
    </location>
</feature>
<dbReference type="Proteomes" id="UP001551482">
    <property type="component" value="Unassembled WGS sequence"/>
</dbReference>